<reference evidence="3 4" key="1">
    <citation type="submission" date="2020-02" db="EMBL/GenBank/DDBJ databases">
        <title>A chromosome-scale genome assembly of the black bullhead catfish (Ameiurus melas).</title>
        <authorList>
            <person name="Wen M."/>
            <person name="Zham M."/>
            <person name="Cabau C."/>
            <person name="Klopp C."/>
            <person name="Donnadieu C."/>
            <person name="Roques C."/>
            <person name="Bouchez O."/>
            <person name="Lampietro C."/>
            <person name="Jouanno E."/>
            <person name="Herpin A."/>
            <person name="Louis A."/>
            <person name="Berthelot C."/>
            <person name="Parey E."/>
            <person name="Roest-Crollius H."/>
            <person name="Braasch I."/>
            <person name="Postlethwait J."/>
            <person name="Robinson-Rechavi M."/>
            <person name="Echchiki A."/>
            <person name="Begum T."/>
            <person name="Montfort J."/>
            <person name="Schartl M."/>
            <person name="Bobe J."/>
            <person name="Guiguen Y."/>
        </authorList>
    </citation>
    <scope>NUCLEOTIDE SEQUENCE [LARGE SCALE GENOMIC DNA]</scope>
    <source>
        <strain evidence="3">M_S1</strain>
        <tissue evidence="3">Blood</tissue>
    </source>
</reference>
<feature type="compositionally biased region" description="Basic and acidic residues" evidence="1">
    <location>
        <begin position="427"/>
        <end position="440"/>
    </location>
</feature>
<dbReference type="GO" id="GO:0042162">
    <property type="term" value="F:telomeric DNA binding"/>
    <property type="evidence" value="ECO:0007669"/>
    <property type="project" value="TreeGrafter"/>
</dbReference>
<feature type="domain" description="TERF1-interacting nuclear factor 2 N-terminal" evidence="2">
    <location>
        <begin position="44"/>
        <end position="192"/>
    </location>
</feature>
<feature type="compositionally biased region" description="Polar residues" evidence="1">
    <location>
        <begin position="259"/>
        <end position="280"/>
    </location>
</feature>
<dbReference type="GO" id="GO:0016233">
    <property type="term" value="P:telomere capping"/>
    <property type="evidence" value="ECO:0007669"/>
    <property type="project" value="InterPro"/>
</dbReference>
<accession>A0A7J6B237</accession>
<dbReference type="Pfam" id="PF14973">
    <property type="entry name" value="TINF2_N"/>
    <property type="match status" value="1"/>
</dbReference>
<sequence>METGLMRVTSSVLCNFLFRSDEALPIDSLRLLAPPLRLVSAAMWKVMQQRDVMHYGKLVEFVTSVSETVPGLLSYRHQAKLSVGLQARLILEQFRVTQSPDPELVLSHLDRLRAPALPSSTKSRVDQKVEMAVKNFHTLVQTLLESPAEREQFFKKEFDSQYGPQYDLALEKLLWEFLTRLDQLLPVPDLAQTVSWLTAAPTVLEECARSASQPQLLRTLLQHEKCLGHLGSAASVPSSIGDSVLSSLSLPLSGKVRDSNQSGSTPSLNKIQSPTSSTQKSNKRQTRRTVSPIKPVIGSISTADISREASTDLNVESISEKDSEEVVTRVPNYTRLKTRSCQKSEILEKVPNQEHCVGKVLITVINQTPTPTSSEADEEDESQIRPVTRSNRKSGVNDKRRLRSGDKTLDLGRKRKREGSSKTSRRNSQDTKPQEEEGLRADLASCMKPLRIIISRLEMKDLSQTVLLKTTTNEEHTTVSPRRPAVEGVSAGRNVDVKNRKRKLGVFETPEKNLTSSIDKQLYAGSPCIPTLMPLRTESSDTVSPVTKSTDDIVVDSEDEATEKVKGRLFTQRYCKTKSDTYIPTLHEFWTPAFFRRDHLSPGNGYR</sequence>
<evidence type="ECO:0000313" key="3">
    <source>
        <dbReference type="EMBL" id="KAF4089035.1"/>
    </source>
</evidence>
<dbReference type="GO" id="GO:1904356">
    <property type="term" value="P:regulation of telomere maintenance via telomere lengthening"/>
    <property type="evidence" value="ECO:0007669"/>
    <property type="project" value="TreeGrafter"/>
</dbReference>
<dbReference type="PANTHER" id="PTHR15512">
    <property type="entry name" value="TERF1-INTERACTING NUCLEAR FACTOR 2"/>
    <property type="match status" value="1"/>
</dbReference>
<evidence type="ECO:0000313" key="4">
    <source>
        <dbReference type="Proteomes" id="UP000593565"/>
    </source>
</evidence>
<evidence type="ECO:0000256" key="1">
    <source>
        <dbReference type="SAM" id="MobiDB-lite"/>
    </source>
</evidence>
<gene>
    <name evidence="3" type="ORF">AMELA_G00061810</name>
</gene>
<dbReference type="InterPro" id="IPR029400">
    <property type="entry name" value="TINF2_N"/>
</dbReference>
<organism evidence="3 4">
    <name type="scientific">Ameiurus melas</name>
    <name type="common">Black bullhead</name>
    <name type="synonym">Silurus melas</name>
    <dbReference type="NCBI Taxonomy" id="219545"/>
    <lineage>
        <taxon>Eukaryota</taxon>
        <taxon>Metazoa</taxon>
        <taxon>Chordata</taxon>
        <taxon>Craniata</taxon>
        <taxon>Vertebrata</taxon>
        <taxon>Euteleostomi</taxon>
        <taxon>Actinopterygii</taxon>
        <taxon>Neopterygii</taxon>
        <taxon>Teleostei</taxon>
        <taxon>Ostariophysi</taxon>
        <taxon>Siluriformes</taxon>
        <taxon>Ictaluridae</taxon>
        <taxon>Ameiurus</taxon>
    </lineage>
</organism>
<feature type="region of interest" description="Disordered" evidence="1">
    <location>
        <begin position="255"/>
        <end position="297"/>
    </location>
</feature>
<dbReference type="CDD" id="cd11657">
    <property type="entry name" value="TIN2_N"/>
    <property type="match status" value="1"/>
</dbReference>
<feature type="region of interest" description="Disordered" evidence="1">
    <location>
        <begin position="368"/>
        <end position="442"/>
    </location>
</feature>
<dbReference type="PANTHER" id="PTHR15512:SF0">
    <property type="entry name" value="TERF1-INTERACTING NUCLEAR FACTOR 2"/>
    <property type="match status" value="1"/>
</dbReference>
<dbReference type="Proteomes" id="UP000593565">
    <property type="component" value="Unassembled WGS sequence"/>
</dbReference>
<dbReference type="AlphaFoldDB" id="A0A7J6B237"/>
<feature type="compositionally biased region" description="Basic and acidic residues" evidence="1">
    <location>
        <begin position="395"/>
        <end position="412"/>
    </location>
</feature>
<protein>
    <recommendedName>
        <fullName evidence="2">TERF1-interacting nuclear factor 2 N-terminal domain-containing protein</fullName>
    </recommendedName>
</protein>
<proteinExistence type="predicted"/>
<dbReference type="EMBL" id="JAAGNN010000005">
    <property type="protein sequence ID" value="KAF4089035.1"/>
    <property type="molecule type" value="Genomic_DNA"/>
</dbReference>
<evidence type="ECO:0000259" key="2">
    <source>
        <dbReference type="Pfam" id="PF14973"/>
    </source>
</evidence>
<name>A0A7J6B237_AMEME</name>
<dbReference type="GO" id="GO:0070187">
    <property type="term" value="C:shelterin complex"/>
    <property type="evidence" value="ECO:0007669"/>
    <property type="project" value="InterPro"/>
</dbReference>
<dbReference type="InterPro" id="IPR039098">
    <property type="entry name" value="TINF2"/>
</dbReference>
<keyword evidence="4" id="KW-1185">Reference proteome</keyword>
<comment type="caution">
    <text evidence="3">The sequence shown here is derived from an EMBL/GenBank/DDBJ whole genome shotgun (WGS) entry which is preliminary data.</text>
</comment>